<feature type="compositionally biased region" description="Gly residues" evidence="6">
    <location>
        <begin position="107"/>
        <end position="118"/>
    </location>
</feature>
<evidence type="ECO:0000256" key="2">
    <source>
        <dbReference type="ARBA" id="ARBA00009045"/>
    </source>
</evidence>
<dbReference type="Pfam" id="PF01694">
    <property type="entry name" value="Rhomboid"/>
    <property type="match status" value="1"/>
</dbReference>
<feature type="compositionally biased region" description="Low complexity" evidence="6">
    <location>
        <begin position="92"/>
        <end position="106"/>
    </location>
</feature>
<comment type="subcellular location">
    <subcellularLocation>
        <location evidence="1">Membrane</location>
        <topology evidence="1">Multi-pass membrane protein</topology>
    </subcellularLocation>
</comment>
<dbReference type="AlphaFoldDB" id="A0A7R9VNC3"/>
<feature type="transmembrane region" description="Helical" evidence="7">
    <location>
        <begin position="357"/>
        <end position="378"/>
    </location>
</feature>
<dbReference type="InterPro" id="IPR035952">
    <property type="entry name" value="Rhomboid-like_sf"/>
</dbReference>
<dbReference type="InterPro" id="IPR022764">
    <property type="entry name" value="Peptidase_S54_rhomboid_dom"/>
</dbReference>
<evidence type="ECO:0000313" key="9">
    <source>
        <dbReference type="EMBL" id="CAD8300328.1"/>
    </source>
</evidence>
<protein>
    <recommendedName>
        <fullName evidence="8">Peptidase S54 rhomboid domain-containing protein</fullName>
    </recommendedName>
</protein>
<keyword evidence="3 7" id="KW-0812">Transmembrane</keyword>
<dbReference type="Gene3D" id="1.20.1540.10">
    <property type="entry name" value="Rhomboid-like"/>
    <property type="match status" value="1"/>
</dbReference>
<sequence length="589" mass="60940">MASAPLCPQPSRCGAGVWLPARARVPAVAATSAVPSPSASGACAGRTCAAAAISRGEASLGCSRSRTRQALVGFGQVGRVSQNHVGCERPARQAAAPRTTTCRAVSGGTGPGDGGSSSSGGMKSSRGSSTGGGGSSSSGSGSSTSSSNNSGSGGARVVTTTAASSEGARAKRDNLGVTLSSLGDLLGEEEAAAKVEESVQQARVRAGAPPPWQRTPRLPVQKNREMQDLEFKSYYMFGADEKIEEPKVLPFITWGLYYLQVAFYASYLWLEGQQGTTVADDVVDKLTNDHLAVASTGEVYRFLSCALVHDNPVQLFIFLFALVLLASEMEALIGHSAFASVFLTAVLTASFTDALMGVLPVTQGGYPALAGMLGALLAHQAKNWDFKIQQEDARDEVAGTPGLTSASEQEVELEIFEGLWTPRRLVTREAKAILTAGGAIVVAFQGLIEVSDSVRVGGDSFTSWPGIFVALAAGAVGGWFMSPRYRLRAAVRAELDADIAASSSDSVLGSIGSGFGGSPAEVSRSVSGDSLGSRDEAGVGASARRSSPDVVVLTDGTTPLQRAYYALSFNGVLAIMVVCWLYDLIPGLK</sequence>
<evidence type="ECO:0000256" key="4">
    <source>
        <dbReference type="ARBA" id="ARBA00022989"/>
    </source>
</evidence>
<proteinExistence type="inferred from homology"/>
<evidence type="ECO:0000259" key="8">
    <source>
        <dbReference type="Pfam" id="PF01694"/>
    </source>
</evidence>
<evidence type="ECO:0000256" key="6">
    <source>
        <dbReference type="SAM" id="MobiDB-lite"/>
    </source>
</evidence>
<evidence type="ECO:0000256" key="7">
    <source>
        <dbReference type="SAM" id="Phobius"/>
    </source>
</evidence>
<dbReference type="GO" id="GO:0004252">
    <property type="term" value="F:serine-type endopeptidase activity"/>
    <property type="evidence" value="ECO:0007669"/>
    <property type="project" value="InterPro"/>
</dbReference>
<feature type="domain" description="Peptidase S54 rhomboid" evidence="8">
    <location>
        <begin position="297"/>
        <end position="385"/>
    </location>
</feature>
<evidence type="ECO:0000256" key="3">
    <source>
        <dbReference type="ARBA" id="ARBA00022692"/>
    </source>
</evidence>
<feature type="transmembrane region" description="Helical" evidence="7">
    <location>
        <begin position="251"/>
        <end position="270"/>
    </location>
</feature>
<dbReference type="GO" id="GO:0016020">
    <property type="term" value="C:membrane"/>
    <property type="evidence" value="ECO:0007669"/>
    <property type="project" value="UniProtKB-SubCell"/>
</dbReference>
<evidence type="ECO:0000256" key="5">
    <source>
        <dbReference type="ARBA" id="ARBA00023136"/>
    </source>
</evidence>
<comment type="similarity">
    <text evidence="2">Belongs to the peptidase S54 family.</text>
</comment>
<dbReference type="EMBL" id="HBEC01033396">
    <property type="protein sequence ID" value="CAD8300328.1"/>
    <property type="molecule type" value="Transcribed_RNA"/>
</dbReference>
<reference evidence="9" key="1">
    <citation type="submission" date="2021-01" db="EMBL/GenBank/DDBJ databases">
        <authorList>
            <person name="Corre E."/>
            <person name="Pelletier E."/>
            <person name="Niang G."/>
            <person name="Scheremetjew M."/>
            <person name="Finn R."/>
            <person name="Kale V."/>
            <person name="Holt S."/>
            <person name="Cochrane G."/>
            <person name="Meng A."/>
            <person name="Brown T."/>
            <person name="Cohen L."/>
        </authorList>
    </citation>
    <scope>NUCLEOTIDE SEQUENCE</scope>
    <source>
        <strain evidence="9">CCMP219</strain>
    </source>
</reference>
<accession>A0A7R9VNC3</accession>
<feature type="region of interest" description="Disordered" evidence="6">
    <location>
        <begin position="518"/>
        <end position="542"/>
    </location>
</feature>
<feature type="transmembrane region" description="Helical" evidence="7">
    <location>
        <begin position="432"/>
        <end position="451"/>
    </location>
</feature>
<gene>
    <name evidence="9" type="ORF">CEUR00632_LOCUS15515</name>
</gene>
<keyword evidence="5 7" id="KW-0472">Membrane</keyword>
<evidence type="ECO:0000256" key="1">
    <source>
        <dbReference type="ARBA" id="ARBA00004141"/>
    </source>
</evidence>
<name>A0A7R9VNC3_9CHLO</name>
<feature type="transmembrane region" description="Helical" evidence="7">
    <location>
        <begin position="463"/>
        <end position="482"/>
    </location>
</feature>
<organism evidence="9">
    <name type="scientific">Chlamydomonas euryale</name>
    <dbReference type="NCBI Taxonomy" id="1486919"/>
    <lineage>
        <taxon>Eukaryota</taxon>
        <taxon>Viridiplantae</taxon>
        <taxon>Chlorophyta</taxon>
        <taxon>core chlorophytes</taxon>
        <taxon>Chlorophyceae</taxon>
        <taxon>CS clade</taxon>
        <taxon>Chlamydomonadales</taxon>
        <taxon>Chlamydomonadaceae</taxon>
        <taxon>Chlamydomonas</taxon>
    </lineage>
</organism>
<feature type="transmembrane region" description="Helical" evidence="7">
    <location>
        <begin position="563"/>
        <end position="585"/>
    </location>
</feature>
<dbReference type="SUPFAM" id="SSF144091">
    <property type="entry name" value="Rhomboid-like"/>
    <property type="match status" value="1"/>
</dbReference>
<keyword evidence="4 7" id="KW-1133">Transmembrane helix</keyword>
<feature type="compositionally biased region" description="Low complexity" evidence="6">
    <location>
        <begin position="119"/>
        <end position="128"/>
    </location>
</feature>
<feature type="compositionally biased region" description="Low complexity" evidence="6">
    <location>
        <begin position="137"/>
        <end position="150"/>
    </location>
</feature>
<feature type="region of interest" description="Disordered" evidence="6">
    <location>
        <begin position="85"/>
        <end position="169"/>
    </location>
</feature>